<keyword evidence="1" id="KW-0496">Mitochondrion</keyword>
<dbReference type="AlphaFoldDB" id="N0A542"/>
<dbReference type="RefSeq" id="YP_008081989.1">
    <property type="nucleotide sequence ID" value="NC_021436.1"/>
</dbReference>
<dbReference type="GeneID" id="16029603"/>
<sequence>MPEGSSRVRRDPSGINKNSANFPELKLLFLWPELVWLDQLKSKNKIDAAWTRQFRQDRSGKMKIFSILFR</sequence>
<accession>N0A542</accession>
<dbReference type="EMBL" id="KC352446">
    <property type="protein sequence ID" value="AGK45365.1"/>
    <property type="molecule type" value="Genomic_DNA"/>
</dbReference>
<reference evidence="1" key="2">
    <citation type="journal article" date="2014" name="FEMS Microbiol. Lett.">
        <title>Mobile elements and mitochondrial genome expansion in the soil fungus and potato pathogen Rhizoctonia solani AG-3.</title>
        <authorList>
            <person name="Losada L."/>
            <person name="Pakala S.B."/>
            <person name="Fedorova N.D."/>
            <person name="Joardar V."/>
            <person name="Shabalina S.A."/>
            <person name="Hostetler J."/>
            <person name="Pakala S.M."/>
            <person name="Zafar N."/>
            <person name="Thomas E."/>
            <person name="Rodriguez-Carres M."/>
            <person name="Dean R."/>
            <person name="Vilgalys R."/>
            <person name="Nierman W.C."/>
            <person name="Cubeta M.A."/>
        </authorList>
    </citation>
    <scope>NUCLEOTIDE SEQUENCE</scope>
    <source>
        <strain evidence="1">AG3 Rhs1AP</strain>
    </source>
</reference>
<evidence type="ECO:0000313" key="1">
    <source>
        <dbReference type="EMBL" id="AGK45365.1"/>
    </source>
</evidence>
<organism evidence="1">
    <name type="scientific">Rhizoctonia solani</name>
    <dbReference type="NCBI Taxonomy" id="456999"/>
    <lineage>
        <taxon>Eukaryota</taxon>
        <taxon>Fungi</taxon>
        <taxon>Dikarya</taxon>
        <taxon>Basidiomycota</taxon>
        <taxon>Agaricomycotina</taxon>
        <taxon>Agaricomycetes</taxon>
        <taxon>Cantharellales</taxon>
        <taxon>Ceratobasidiaceae</taxon>
        <taxon>Rhizoctonia</taxon>
    </lineage>
</organism>
<proteinExistence type="predicted"/>
<protein>
    <submittedName>
        <fullName evidence="1">Uncharacterized protein</fullName>
    </submittedName>
</protein>
<gene>
    <name evidence="1" type="ORF">RSOL_m00290</name>
</gene>
<name>N0A542_9AGAM</name>
<reference evidence="1" key="1">
    <citation type="submission" date="2012-12" db="EMBL/GenBank/DDBJ databases">
        <authorList>
            <person name="Pakala S."/>
            <person name="Fedorova N."/>
            <person name="Joardar V."/>
            <person name="Shabalina S."/>
            <person name="Hostetler J."/>
            <person name="Pakala S."/>
            <person name="Zafar N."/>
            <person name="Nierman W."/>
            <person name="Cubeta M."/>
        </authorList>
    </citation>
    <scope>NUCLEOTIDE SEQUENCE</scope>
    <source>
        <strain evidence="1">AG3 Rhs1AP</strain>
    </source>
</reference>
<geneLocation type="mitochondrion" evidence="1"/>